<comment type="similarity">
    <text evidence="1 2">Belongs to the glycosyl hydrolase 1 family.</text>
</comment>
<dbReference type="EMBL" id="QZWG01000012">
    <property type="protein sequence ID" value="RZB75248.1"/>
    <property type="molecule type" value="Genomic_DNA"/>
</dbReference>
<gene>
    <name evidence="3" type="ORF">D0Y65_033924</name>
</gene>
<sequence length="596" mass="67932">MAVNNINITTLCSARNNEGVAWSKHDNRGLKMVFGLLAEWETVLQDSLRVPKVTLLCPFKGSNNRIHRVVLKNKGIYEALELRDGAVSCHSRRFMTFLISTGAVSCKALFLGQHPQHINMKVLQGQVEKDQVYGILSLINTQMYELSMFSDTCFECKLPVLMYNFHLWHAEKKIKDVSNGDVLDDSYHRYKEDIGIMKYMNLDAYRFSISWSRVLPKGKLSAGVNHEGVNYYNNLINELMANGLQPYVSLFHWDVPQALEDEYGGFLSPHIEFGNRVKHWITLNEPRSVSKNGYANGRFAPGRCSDWLKLNCTGSDSRIEPYLTLHYQLLAHAATAKLYKTKYQPSQKGLIGITLNFGWYVLVSKEKSDRDAARRGLDFMFGCICHLINLYKIEGIWTHSQKVSIQKPCDLCWETGYEFSKEEARQLKGSFDFLGPNYYSSFYAAYAPHQPYMKTYCNACDRLARLLWVAESTRKFQFFLCVRGDHSTPVEYRDHSFEMVPFAICWLKDFVGAIGESTISKSSIDPFPIASVKSGEDLLDDLETEDRRDKCCEAYSGDSVYELNEVAAAKGCLGHFPRGEMMGIIKKFINLDAGTD</sequence>
<dbReference type="Gene3D" id="3.20.20.80">
    <property type="entry name" value="Glycosidases"/>
    <property type="match status" value="1"/>
</dbReference>
<dbReference type="PANTHER" id="PTHR10353:SF240">
    <property type="entry name" value="BETA-GLUCOSIDASE, PUTATIVE-RELATED"/>
    <property type="match status" value="1"/>
</dbReference>
<comment type="caution">
    <text evidence="3">The sequence shown here is derived from an EMBL/GenBank/DDBJ whole genome shotgun (WGS) entry which is preliminary data.</text>
</comment>
<evidence type="ECO:0000313" key="3">
    <source>
        <dbReference type="EMBL" id="RZB75248.1"/>
    </source>
</evidence>
<protein>
    <submittedName>
        <fullName evidence="3">Cyanogenic beta-glucosidase</fullName>
    </submittedName>
</protein>
<dbReference type="PANTHER" id="PTHR10353">
    <property type="entry name" value="GLYCOSYL HYDROLASE"/>
    <property type="match status" value="1"/>
</dbReference>
<dbReference type="Proteomes" id="UP000289340">
    <property type="component" value="Chromosome 12"/>
</dbReference>
<organism evidence="3 4">
    <name type="scientific">Glycine soja</name>
    <name type="common">Wild soybean</name>
    <dbReference type="NCBI Taxonomy" id="3848"/>
    <lineage>
        <taxon>Eukaryota</taxon>
        <taxon>Viridiplantae</taxon>
        <taxon>Streptophyta</taxon>
        <taxon>Embryophyta</taxon>
        <taxon>Tracheophyta</taxon>
        <taxon>Spermatophyta</taxon>
        <taxon>Magnoliopsida</taxon>
        <taxon>eudicotyledons</taxon>
        <taxon>Gunneridae</taxon>
        <taxon>Pentapetalae</taxon>
        <taxon>rosids</taxon>
        <taxon>fabids</taxon>
        <taxon>Fabales</taxon>
        <taxon>Fabaceae</taxon>
        <taxon>Papilionoideae</taxon>
        <taxon>50 kb inversion clade</taxon>
        <taxon>NPAAA clade</taxon>
        <taxon>indigoferoid/millettioid clade</taxon>
        <taxon>Phaseoleae</taxon>
        <taxon>Glycine</taxon>
        <taxon>Glycine subgen. Soja</taxon>
    </lineage>
</organism>
<keyword evidence="4" id="KW-1185">Reference proteome</keyword>
<dbReference type="SUPFAM" id="SSF51445">
    <property type="entry name" value="(Trans)glycosidases"/>
    <property type="match status" value="1"/>
</dbReference>
<dbReference type="GO" id="GO:0005975">
    <property type="term" value="P:carbohydrate metabolic process"/>
    <property type="evidence" value="ECO:0007669"/>
    <property type="project" value="InterPro"/>
</dbReference>
<name>A0A445HN93_GLYSO</name>
<evidence type="ECO:0000313" key="4">
    <source>
        <dbReference type="Proteomes" id="UP000289340"/>
    </source>
</evidence>
<dbReference type="InterPro" id="IPR017853">
    <property type="entry name" value="GH"/>
</dbReference>
<evidence type="ECO:0000256" key="1">
    <source>
        <dbReference type="ARBA" id="ARBA00010838"/>
    </source>
</evidence>
<dbReference type="GO" id="GO:0008422">
    <property type="term" value="F:beta-glucosidase activity"/>
    <property type="evidence" value="ECO:0007669"/>
    <property type="project" value="TreeGrafter"/>
</dbReference>
<dbReference type="AlphaFoldDB" id="A0A445HN93"/>
<reference evidence="3 4" key="1">
    <citation type="submission" date="2018-09" db="EMBL/GenBank/DDBJ databases">
        <title>A high-quality reference genome of wild soybean provides a powerful tool to mine soybean genomes.</title>
        <authorList>
            <person name="Xie M."/>
            <person name="Chung C.Y.L."/>
            <person name="Li M.-W."/>
            <person name="Wong F.-L."/>
            <person name="Chan T.-F."/>
            <person name="Lam H.-M."/>
        </authorList>
    </citation>
    <scope>NUCLEOTIDE SEQUENCE [LARGE SCALE GENOMIC DNA]</scope>
    <source>
        <strain evidence="4">cv. W05</strain>
        <tissue evidence="3">Hypocotyl of etiolated seedlings</tissue>
    </source>
</reference>
<evidence type="ECO:0000256" key="2">
    <source>
        <dbReference type="RuleBase" id="RU003690"/>
    </source>
</evidence>
<proteinExistence type="inferred from homology"/>
<dbReference type="InterPro" id="IPR001360">
    <property type="entry name" value="Glyco_hydro_1"/>
</dbReference>
<dbReference type="Pfam" id="PF00232">
    <property type="entry name" value="Glyco_hydro_1"/>
    <property type="match status" value="1"/>
</dbReference>
<accession>A0A445HN93</accession>